<dbReference type="EMBL" id="MWPS01000026">
    <property type="protein sequence ID" value="OPG15754.1"/>
    <property type="molecule type" value="Genomic_DNA"/>
</dbReference>
<evidence type="ECO:0000256" key="5">
    <source>
        <dbReference type="ARBA" id="ARBA00022963"/>
    </source>
</evidence>
<dbReference type="GO" id="GO:0016891">
    <property type="term" value="F:RNA endonuclease activity producing 5'-phosphomonoesters, hydrolytic mechanism"/>
    <property type="evidence" value="ECO:0007669"/>
    <property type="project" value="TreeGrafter"/>
</dbReference>
<evidence type="ECO:0000313" key="9">
    <source>
        <dbReference type="Proteomes" id="UP000190229"/>
    </source>
</evidence>
<feature type="domain" description="PLD phosphodiesterase" evidence="7">
    <location>
        <begin position="310"/>
        <end position="338"/>
    </location>
</feature>
<sequence length="386" mass="41810">MNLICAIEPLRCSRASRLREGVLGMIRSTPQWRAPRCKALQRRVGASVFAAVILVTGCDPIGLTSDPAVPAATVEQGMTLLWGPEIKSEALQMIQASTVFCHLTMYELGDQDILASLRKAKQRGVDVRVILDATEPHSQTIALPFLRKYHIPVSLLAISGGISHIKSLVTENSTGLHALMGGMNFGPYSWENHDASVYISHAENGFEGLFQQDDARANGWPEASVAYPLPLLYDSQIEPAVLEAISGAKRTVDVEAFALTSRSFITALETAAARGVTVRVLLDAKQGYNHRSAARLARAGISVKYYAPYQGEYLHAKIVNVDHGSVLFVGSSNFSYHGFSVNHEGDLELIQVPRMGATVASDFNTQWGRGGDVSTSAYRSSSYGNG</sequence>
<comment type="catalytic activity">
    <reaction evidence="1">
        <text>a 1,2-diacyl-sn-glycero-3-phosphocholine + H2O = a 1,2-diacyl-sn-glycero-3-phosphate + choline + H(+)</text>
        <dbReference type="Rhea" id="RHEA:14445"/>
        <dbReference type="ChEBI" id="CHEBI:15354"/>
        <dbReference type="ChEBI" id="CHEBI:15377"/>
        <dbReference type="ChEBI" id="CHEBI:15378"/>
        <dbReference type="ChEBI" id="CHEBI:57643"/>
        <dbReference type="ChEBI" id="CHEBI:58608"/>
        <dbReference type="EC" id="3.1.4.4"/>
    </reaction>
</comment>
<comment type="caution">
    <text evidence="8">The sequence shown here is derived from an EMBL/GenBank/DDBJ whole genome shotgun (WGS) entry which is preliminary data.</text>
</comment>
<dbReference type="Proteomes" id="UP000190229">
    <property type="component" value="Unassembled WGS sequence"/>
</dbReference>
<keyword evidence="6" id="KW-0443">Lipid metabolism</keyword>
<dbReference type="PANTHER" id="PTHR43856">
    <property type="entry name" value="CARDIOLIPIN HYDROLASE"/>
    <property type="match status" value="1"/>
</dbReference>
<protein>
    <recommendedName>
        <fullName evidence="3">phospholipase D</fullName>
        <ecNumber evidence="3">3.1.4.4</ecNumber>
    </recommendedName>
</protein>
<dbReference type="AlphaFoldDB" id="A0A1V4ESM5"/>
<name>A0A1V4ESM5_9BACL</name>
<dbReference type="GO" id="GO:0006793">
    <property type="term" value="P:phosphorus metabolic process"/>
    <property type="evidence" value="ECO:0007669"/>
    <property type="project" value="UniProtKB-ARBA"/>
</dbReference>
<keyword evidence="4" id="KW-0378">Hydrolase</keyword>
<reference evidence="8 9" key="1">
    <citation type="submission" date="2017-02" db="EMBL/GenBank/DDBJ databases">
        <title>Draft genome of Acidibacillus ferrooxidans Huett2.</title>
        <authorList>
            <person name="Schopf S."/>
        </authorList>
    </citation>
    <scope>NUCLEOTIDE SEQUENCE [LARGE SCALE GENOMIC DNA]</scope>
    <source>
        <strain evidence="8 9">Huett2</strain>
    </source>
</reference>
<evidence type="ECO:0000256" key="4">
    <source>
        <dbReference type="ARBA" id="ARBA00022801"/>
    </source>
</evidence>
<evidence type="ECO:0000256" key="3">
    <source>
        <dbReference type="ARBA" id="ARBA00012027"/>
    </source>
</evidence>
<organism evidence="8 9">
    <name type="scientific">Ferroacidibacillus organovorans</name>
    <dbReference type="NCBI Taxonomy" id="1765683"/>
    <lineage>
        <taxon>Bacteria</taxon>
        <taxon>Bacillati</taxon>
        <taxon>Bacillota</taxon>
        <taxon>Bacilli</taxon>
        <taxon>Bacillales</taxon>
        <taxon>Alicyclobacillaceae</taxon>
        <taxon>Ferroacidibacillus</taxon>
    </lineage>
</organism>
<dbReference type="InterPro" id="IPR025202">
    <property type="entry name" value="PLD-like_dom"/>
</dbReference>
<evidence type="ECO:0000256" key="2">
    <source>
        <dbReference type="ARBA" id="ARBA00008664"/>
    </source>
</evidence>
<dbReference type="SUPFAM" id="SSF56024">
    <property type="entry name" value="Phospholipase D/nuclease"/>
    <property type="match status" value="2"/>
</dbReference>
<dbReference type="InterPro" id="IPR051406">
    <property type="entry name" value="PLD_domain"/>
</dbReference>
<dbReference type="EC" id="3.1.4.4" evidence="3"/>
<accession>A0A1V4ESM5</accession>
<dbReference type="GO" id="GO:0016042">
    <property type="term" value="P:lipid catabolic process"/>
    <property type="evidence" value="ECO:0007669"/>
    <property type="project" value="UniProtKB-KW"/>
</dbReference>
<dbReference type="InterPro" id="IPR001736">
    <property type="entry name" value="PLipase_D/transphosphatidylase"/>
</dbReference>
<dbReference type="GO" id="GO:0004630">
    <property type="term" value="F:phospholipase D activity"/>
    <property type="evidence" value="ECO:0007669"/>
    <property type="project" value="UniProtKB-EC"/>
</dbReference>
<proteinExistence type="inferred from homology"/>
<dbReference type="Pfam" id="PF13091">
    <property type="entry name" value="PLDc_2"/>
    <property type="match status" value="2"/>
</dbReference>
<evidence type="ECO:0000256" key="6">
    <source>
        <dbReference type="ARBA" id="ARBA00023098"/>
    </source>
</evidence>
<evidence type="ECO:0000259" key="7">
    <source>
        <dbReference type="PROSITE" id="PS50035"/>
    </source>
</evidence>
<dbReference type="PROSITE" id="PS50035">
    <property type="entry name" value="PLD"/>
    <property type="match status" value="1"/>
</dbReference>
<evidence type="ECO:0000313" key="8">
    <source>
        <dbReference type="EMBL" id="OPG15754.1"/>
    </source>
</evidence>
<dbReference type="Gene3D" id="3.30.870.10">
    <property type="entry name" value="Endonuclease Chain A"/>
    <property type="match status" value="2"/>
</dbReference>
<gene>
    <name evidence="8" type="ORF">B2M26_09030</name>
</gene>
<evidence type="ECO:0000256" key="1">
    <source>
        <dbReference type="ARBA" id="ARBA00000798"/>
    </source>
</evidence>
<keyword evidence="9" id="KW-1185">Reference proteome</keyword>
<dbReference type="PANTHER" id="PTHR43856:SF1">
    <property type="entry name" value="MITOCHONDRIAL CARDIOLIPIN HYDROLASE"/>
    <property type="match status" value="1"/>
</dbReference>
<keyword evidence="5" id="KW-0442">Lipid degradation</keyword>
<comment type="similarity">
    <text evidence="2">Belongs to the phospholipase D family.</text>
</comment>